<gene>
    <name evidence="3" type="ORF">J2W91_004866</name>
</gene>
<evidence type="ECO:0000259" key="2">
    <source>
        <dbReference type="Pfam" id="PF05048"/>
    </source>
</evidence>
<sequence>MLSEKVRLAIGQFMRNARMHLNMSNNINRQVTSWSILTLWLFVAMLIQLLFMSGNASAASKEQSFIPLQPIINAMNPGEELTLKPGMYLGPVTIDKSISLLGDSSVMIVSTDTSSIQSASTNSPESTINIRADGVKLQGFTILHQHSTPTAAIEVEANHAEIKDIHIQTQGFGILARDANEGIFRENDITWTGSATASSSQKGNGIDLYNAHRNHIEGNEIRGMLDGIYMENSREATVKGNTLLHTRYGIHCMYMDGSYVLDNVGEDNITGAMIMGVKNITVSGNSFRKQSENVHSQGILLYDVHQSSIVNNSVEGNRVGMNIAESTDNDVRGNEVLRNFIGFQLVLAEGNQLHQNQFISNVIDASAVDSQDNEMSSNYWDSFRGLDLNGDGVSEMAYGINPFYEQLISRNSAYQLFFQSPGMVFLSELFTEGKENWSTDQSPLMTMTMEPQQQPGTTNDTIPVWVIGVILLCIAACIMIYSGGLRK</sequence>
<dbReference type="InterPro" id="IPR011050">
    <property type="entry name" value="Pectin_lyase_fold/virulence"/>
</dbReference>
<dbReference type="InterPro" id="IPR012334">
    <property type="entry name" value="Pectin_lyas_fold"/>
</dbReference>
<protein>
    <submittedName>
        <fullName evidence="3">Nitrous oxidase accessory protein</fullName>
    </submittedName>
</protein>
<organism evidence="3 4">
    <name type="scientific">Paenibacillus amylolyticus</name>
    <dbReference type="NCBI Taxonomy" id="1451"/>
    <lineage>
        <taxon>Bacteria</taxon>
        <taxon>Bacillati</taxon>
        <taxon>Bacillota</taxon>
        <taxon>Bacilli</taxon>
        <taxon>Bacillales</taxon>
        <taxon>Paenibacillaceae</taxon>
        <taxon>Paenibacillus</taxon>
    </lineage>
</organism>
<evidence type="ECO:0000256" key="1">
    <source>
        <dbReference type="SAM" id="Phobius"/>
    </source>
</evidence>
<reference evidence="3" key="1">
    <citation type="submission" date="2023-07" db="EMBL/GenBank/DDBJ databases">
        <title>Sorghum-associated microbial communities from plants grown in Nebraska, USA.</title>
        <authorList>
            <person name="Schachtman D."/>
        </authorList>
    </citation>
    <scope>NUCLEOTIDE SEQUENCE</scope>
    <source>
        <strain evidence="3">BE80</strain>
    </source>
</reference>
<evidence type="ECO:0000313" key="4">
    <source>
        <dbReference type="Proteomes" id="UP001254832"/>
    </source>
</evidence>
<dbReference type="Pfam" id="PF05048">
    <property type="entry name" value="NosD"/>
    <property type="match status" value="1"/>
</dbReference>
<feature type="domain" description="Periplasmic copper-binding protein NosD beta helix" evidence="2">
    <location>
        <begin position="199"/>
        <end position="381"/>
    </location>
</feature>
<dbReference type="Gene3D" id="2.160.20.10">
    <property type="entry name" value="Single-stranded right-handed beta-helix, Pectin lyase-like"/>
    <property type="match status" value="1"/>
</dbReference>
<keyword evidence="1" id="KW-1133">Transmembrane helix</keyword>
<feature type="transmembrane region" description="Helical" evidence="1">
    <location>
        <begin position="462"/>
        <end position="481"/>
    </location>
</feature>
<dbReference type="NCBIfam" id="TIGR03804">
    <property type="entry name" value="para_beta_helix"/>
    <property type="match status" value="2"/>
</dbReference>
<accession>A0AAP5H6Z9</accession>
<keyword evidence="1" id="KW-0472">Membrane</keyword>
<proteinExistence type="predicted"/>
<comment type="caution">
    <text evidence="3">The sequence shown here is derived from an EMBL/GenBank/DDBJ whole genome shotgun (WGS) entry which is preliminary data.</text>
</comment>
<evidence type="ECO:0000313" key="3">
    <source>
        <dbReference type="EMBL" id="MDR6726355.1"/>
    </source>
</evidence>
<dbReference type="Proteomes" id="UP001254832">
    <property type="component" value="Unassembled WGS sequence"/>
</dbReference>
<dbReference type="InterPro" id="IPR022441">
    <property type="entry name" value="Para_beta_helix_rpt-2"/>
</dbReference>
<dbReference type="SUPFAM" id="SSF51126">
    <property type="entry name" value="Pectin lyase-like"/>
    <property type="match status" value="1"/>
</dbReference>
<dbReference type="InterPro" id="IPR007742">
    <property type="entry name" value="NosD_dom"/>
</dbReference>
<dbReference type="SMART" id="SM00710">
    <property type="entry name" value="PbH1"/>
    <property type="match status" value="7"/>
</dbReference>
<dbReference type="InterPro" id="IPR006626">
    <property type="entry name" value="PbH1"/>
</dbReference>
<keyword evidence="1" id="KW-0812">Transmembrane</keyword>
<dbReference type="AlphaFoldDB" id="A0AAP5H6Z9"/>
<name>A0AAP5H6Z9_PAEAM</name>
<dbReference type="EMBL" id="JAVDTR010000016">
    <property type="protein sequence ID" value="MDR6726355.1"/>
    <property type="molecule type" value="Genomic_DNA"/>
</dbReference>